<keyword evidence="3" id="KW-0597">Phosphoprotein</keyword>
<evidence type="ECO:0000259" key="6">
    <source>
        <dbReference type="PROSITE" id="PS50109"/>
    </source>
</evidence>
<protein>
    <recommendedName>
        <fullName evidence="2">histidine kinase</fullName>
        <ecNumber evidence="2">2.7.13.3</ecNumber>
    </recommendedName>
</protein>
<dbReference type="SUPFAM" id="SSF55874">
    <property type="entry name" value="ATPase domain of HSP90 chaperone/DNA topoisomerase II/histidine kinase"/>
    <property type="match status" value="1"/>
</dbReference>
<dbReference type="PRINTS" id="PR00344">
    <property type="entry name" value="BCTRLSENSOR"/>
</dbReference>
<evidence type="ECO:0000256" key="2">
    <source>
        <dbReference type="ARBA" id="ARBA00012438"/>
    </source>
</evidence>
<dbReference type="PROSITE" id="PS50112">
    <property type="entry name" value="PAS"/>
    <property type="match status" value="2"/>
</dbReference>
<dbReference type="Proteomes" id="UP000718451">
    <property type="component" value="Unassembled WGS sequence"/>
</dbReference>
<dbReference type="PROSITE" id="PS50113">
    <property type="entry name" value="PAC"/>
    <property type="match status" value="2"/>
</dbReference>
<dbReference type="InterPro" id="IPR003661">
    <property type="entry name" value="HisK_dim/P_dom"/>
</dbReference>
<dbReference type="InterPro" id="IPR001610">
    <property type="entry name" value="PAC"/>
</dbReference>
<evidence type="ECO:0000256" key="3">
    <source>
        <dbReference type="ARBA" id="ARBA00022553"/>
    </source>
</evidence>
<dbReference type="PROSITE" id="PS50109">
    <property type="entry name" value="HIS_KIN"/>
    <property type="match status" value="1"/>
</dbReference>
<gene>
    <name evidence="9" type="ORF">HCU67_02125</name>
</gene>
<evidence type="ECO:0000256" key="1">
    <source>
        <dbReference type="ARBA" id="ARBA00000085"/>
    </source>
</evidence>
<dbReference type="EMBL" id="JAAWWL010000001">
    <property type="protein sequence ID" value="NKI30724.1"/>
    <property type="molecule type" value="Genomic_DNA"/>
</dbReference>
<dbReference type="CDD" id="cd00082">
    <property type="entry name" value="HisKA"/>
    <property type="match status" value="1"/>
</dbReference>
<keyword evidence="10" id="KW-1185">Reference proteome</keyword>
<dbReference type="Gene3D" id="1.10.287.130">
    <property type="match status" value="1"/>
</dbReference>
<dbReference type="Gene3D" id="3.30.565.10">
    <property type="entry name" value="Histidine kinase-like ATPase, C-terminal domain"/>
    <property type="match status" value="1"/>
</dbReference>
<dbReference type="InterPro" id="IPR000014">
    <property type="entry name" value="PAS"/>
</dbReference>
<dbReference type="SMART" id="SM00086">
    <property type="entry name" value="PAC"/>
    <property type="match status" value="3"/>
</dbReference>
<dbReference type="SMART" id="SM00091">
    <property type="entry name" value="PAS"/>
    <property type="match status" value="4"/>
</dbReference>
<dbReference type="SMART" id="SM00388">
    <property type="entry name" value="HisKA"/>
    <property type="match status" value="1"/>
</dbReference>
<dbReference type="InterPro" id="IPR000700">
    <property type="entry name" value="PAS-assoc_C"/>
</dbReference>
<reference evidence="9 10" key="1">
    <citation type="submission" date="2020-04" db="EMBL/GenBank/DDBJ databases">
        <authorList>
            <person name="Yoon J."/>
        </authorList>
    </citation>
    <scope>NUCLEOTIDE SEQUENCE [LARGE SCALE GENOMIC DNA]</scope>
    <source>
        <strain evidence="9 10">DJ-13</strain>
    </source>
</reference>
<dbReference type="InterPro" id="IPR004358">
    <property type="entry name" value="Sig_transdc_His_kin-like_C"/>
</dbReference>
<comment type="caution">
    <text evidence="9">The sequence shown here is derived from an EMBL/GenBank/DDBJ whole genome shotgun (WGS) entry which is preliminary data.</text>
</comment>
<dbReference type="SUPFAM" id="SSF47384">
    <property type="entry name" value="Homodimeric domain of signal transducing histidine kinase"/>
    <property type="match status" value="1"/>
</dbReference>
<dbReference type="InterPro" id="IPR013767">
    <property type="entry name" value="PAS_fold"/>
</dbReference>
<dbReference type="NCBIfam" id="TIGR00229">
    <property type="entry name" value="sensory_box"/>
    <property type="match status" value="3"/>
</dbReference>
<dbReference type="InterPro" id="IPR003594">
    <property type="entry name" value="HATPase_dom"/>
</dbReference>
<comment type="catalytic activity">
    <reaction evidence="1">
        <text>ATP + protein L-histidine = ADP + protein N-phospho-L-histidine.</text>
        <dbReference type="EC" id="2.7.13.3"/>
    </reaction>
</comment>
<accession>A0ABX1GMD2</accession>
<keyword evidence="4" id="KW-0808">Transferase</keyword>
<sequence>MLHLKEANGRLESLLSEEGKSLEGAFVNLVDPYVVMDLTTKVLSMNSSAKEFLGYDNEKEDLILSDLVHKDYLEYTAESFQRLLQVGILKNYNAQIFTKKYGLKYVNINASLIYNKNGNPVAAQGVIRDITADMEVKKLMESQKQQLDLIFENSSLGIILIVKGKIIKANRAFCDMLNYQEFELKNMSLEDISTIEDISQYQALLDMEESSSDKITITRIFHQKNGDSLYGKTSLTNVYNNLGQVEYNVVMVDDITSEKEATDMLAASESRMTTMIGNLQSGVLLEDVNRKLLKTNQKFKDLFGIPPELGALKGLDCKSTLHQWKEKFKDPEQFILGIDRAIHERRVVIADELELNDGRVFSRDYIPLFNDDEPIGHLWTYSDITIQKNYRRNIEQQKEKYSNIIANMNLGLVEVDNDGKILLVNNRYCQMIGLNESELIGKDVLELMNMDDENLSLVQSQLERRKKSESDSYQIQITNQNNEKKYWLISGGPTYDDLGKVIGSVGVHLDVTRQRELELQKESLVKELEESNKGLQEYAHIVSHDLKSPLRSVSALVDWLCQDYKDKLDENGMYNLKMIQDKIEGMDNLIGGILKYSTVNSNSLENVDVDVNEIISGISDIIYIPDHVTIKTKETLPTIKADPTMMHQLFQNFLSNAVVHIDKEEGVVEVGCKDLGTHWQFSIADNGVGIPKEYHEKIFKIFQSIGNKERSTGIGLSIVKKIIERYKGKVWLESEIGQGTTFHFTIIKKVE</sequence>
<feature type="domain" description="PAS" evidence="7">
    <location>
        <begin position="397"/>
        <end position="452"/>
    </location>
</feature>
<feature type="domain" description="PAC" evidence="8">
    <location>
        <begin position="211"/>
        <end position="267"/>
    </location>
</feature>
<dbReference type="SUPFAM" id="SSF55785">
    <property type="entry name" value="PYP-like sensor domain (PAS domain)"/>
    <property type="match status" value="4"/>
</dbReference>
<dbReference type="PANTHER" id="PTHR43304:SF1">
    <property type="entry name" value="PAC DOMAIN-CONTAINING PROTEIN"/>
    <property type="match status" value="1"/>
</dbReference>
<dbReference type="InterPro" id="IPR036890">
    <property type="entry name" value="HATPase_C_sf"/>
</dbReference>
<feature type="domain" description="PAC" evidence="8">
    <location>
        <begin position="471"/>
        <end position="523"/>
    </location>
</feature>
<keyword evidence="5" id="KW-0418">Kinase</keyword>
<dbReference type="EC" id="2.7.13.3" evidence="2"/>
<dbReference type="CDD" id="cd00130">
    <property type="entry name" value="PAS"/>
    <property type="match status" value="2"/>
</dbReference>
<evidence type="ECO:0000256" key="5">
    <source>
        <dbReference type="ARBA" id="ARBA00022777"/>
    </source>
</evidence>
<dbReference type="InterPro" id="IPR005467">
    <property type="entry name" value="His_kinase_dom"/>
</dbReference>
<organism evidence="9 10">
    <name type="scientific">Croceivirga thetidis</name>
    <dbReference type="NCBI Taxonomy" id="2721623"/>
    <lineage>
        <taxon>Bacteria</taxon>
        <taxon>Pseudomonadati</taxon>
        <taxon>Bacteroidota</taxon>
        <taxon>Flavobacteriia</taxon>
        <taxon>Flavobacteriales</taxon>
        <taxon>Flavobacteriaceae</taxon>
        <taxon>Croceivirga</taxon>
    </lineage>
</organism>
<dbReference type="SMART" id="SM00387">
    <property type="entry name" value="HATPase_c"/>
    <property type="match status" value="1"/>
</dbReference>
<dbReference type="Pfam" id="PF02518">
    <property type="entry name" value="HATPase_c"/>
    <property type="match status" value="1"/>
</dbReference>
<evidence type="ECO:0000259" key="8">
    <source>
        <dbReference type="PROSITE" id="PS50113"/>
    </source>
</evidence>
<evidence type="ECO:0000259" key="7">
    <source>
        <dbReference type="PROSITE" id="PS50112"/>
    </source>
</evidence>
<evidence type="ECO:0000313" key="9">
    <source>
        <dbReference type="EMBL" id="NKI30724.1"/>
    </source>
</evidence>
<evidence type="ECO:0000256" key="4">
    <source>
        <dbReference type="ARBA" id="ARBA00022679"/>
    </source>
</evidence>
<dbReference type="InterPro" id="IPR036097">
    <property type="entry name" value="HisK_dim/P_sf"/>
</dbReference>
<dbReference type="Gene3D" id="3.30.450.20">
    <property type="entry name" value="PAS domain"/>
    <property type="match status" value="4"/>
</dbReference>
<dbReference type="Pfam" id="PF13188">
    <property type="entry name" value="PAS_8"/>
    <property type="match status" value="1"/>
</dbReference>
<feature type="domain" description="Histidine kinase" evidence="6">
    <location>
        <begin position="541"/>
        <end position="750"/>
    </location>
</feature>
<feature type="domain" description="PAS" evidence="7">
    <location>
        <begin position="268"/>
        <end position="308"/>
    </location>
</feature>
<name>A0ABX1GMD2_9FLAO</name>
<dbReference type="InterPro" id="IPR035965">
    <property type="entry name" value="PAS-like_dom_sf"/>
</dbReference>
<evidence type="ECO:0000313" key="10">
    <source>
        <dbReference type="Proteomes" id="UP000718451"/>
    </source>
</evidence>
<dbReference type="PANTHER" id="PTHR43304">
    <property type="entry name" value="PHYTOCHROME-LIKE PROTEIN CPH1"/>
    <property type="match status" value="1"/>
</dbReference>
<proteinExistence type="predicted"/>
<dbReference type="InterPro" id="IPR052162">
    <property type="entry name" value="Sensor_kinase/Photoreceptor"/>
</dbReference>
<dbReference type="Pfam" id="PF00989">
    <property type="entry name" value="PAS"/>
    <property type="match status" value="2"/>
</dbReference>